<keyword evidence="1" id="KW-0732">Signal</keyword>
<dbReference type="AlphaFoldDB" id="A0A5D2HX47"/>
<reference evidence="2 3" key="1">
    <citation type="submission" date="2019-07" db="EMBL/GenBank/DDBJ databases">
        <title>WGS assembly of Gossypium tomentosum.</title>
        <authorList>
            <person name="Chen Z.J."/>
            <person name="Sreedasyam A."/>
            <person name="Ando A."/>
            <person name="Song Q."/>
            <person name="De L."/>
            <person name="Hulse-Kemp A."/>
            <person name="Ding M."/>
            <person name="Ye W."/>
            <person name="Kirkbride R."/>
            <person name="Jenkins J."/>
            <person name="Plott C."/>
            <person name="Lovell J."/>
            <person name="Lin Y.-M."/>
            <person name="Vaughn R."/>
            <person name="Liu B."/>
            <person name="Li W."/>
            <person name="Simpson S."/>
            <person name="Scheffler B."/>
            <person name="Saski C."/>
            <person name="Grover C."/>
            <person name="Hu G."/>
            <person name="Conover J."/>
            <person name="Carlson J."/>
            <person name="Shu S."/>
            <person name="Boston L."/>
            <person name="Williams M."/>
            <person name="Peterson D."/>
            <person name="Mcgee K."/>
            <person name="Jones D."/>
            <person name="Wendel J."/>
            <person name="Stelly D."/>
            <person name="Grimwood J."/>
            <person name="Schmutz J."/>
        </authorList>
    </citation>
    <scope>NUCLEOTIDE SEQUENCE [LARGE SCALE GENOMIC DNA]</scope>
    <source>
        <strain evidence="2">7179.01</strain>
    </source>
</reference>
<gene>
    <name evidence="2" type="ORF">ES332_D13G151000v1</name>
</gene>
<evidence type="ECO:0000313" key="3">
    <source>
        <dbReference type="Proteomes" id="UP000322667"/>
    </source>
</evidence>
<accession>A0A5D2HX47</accession>
<feature type="signal peptide" evidence="1">
    <location>
        <begin position="1"/>
        <end position="16"/>
    </location>
</feature>
<protein>
    <recommendedName>
        <fullName evidence="4">Copine C-terminal domain-containing protein</fullName>
    </recommendedName>
</protein>
<name>A0A5D2HX47_GOSTO</name>
<evidence type="ECO:0008006" key="4">
    <source>
        <dbReference type="Google" id="ProtNLM"/>
    </source>
</evidence>
<organism evidence="2 3">
    <name type="scientific">Gossypium tomentosum</name>
    <name type="common">Hawaiian cotton</name>
    <name type="synonym">Gossypium sandvicense</name>
    <dbReference type="NCBI Taxonomy" id="34277"/>
    <lineage>
        <taxon>Eukaryota</taxon>
        <taxon>Viridiplantae</taxon>
        <taxon>Streptophyta</taxon>
        <taxon>Embryophyta</taxon>
        <taxon>Tracheophyta</taxon>
        <taxon>Spermatophyta</taxon>
        <taxon>Magnoliopsida</taxon>
        <taxon>eudicotyledons</taxon>
        <taxon>Gunneridae</taxon>
        <taxon>Pentapetalae</taxon>
        <taxon>rosids</taxon>
        <taxon>malvids</taxon>
        <taxon>Malvales</taxon>
        <taxon>Malvaceae</taxon>
        <taxon>Malvoideae</taxon>
        <taxon>Gossypium</taxon>
    </lineage>
</organism>
<proteinExistence type="predicted"/>
<dbReference type="Proteomes" id="UP000322667">
    <property type="component" value="Chromosome D13"/>
</dbReference>
<keyword evidence="3" id="KW-1185">Reference proteome</keyword>
<dbReference type="EMBL" id="CM017635">
    <property type="protein sequence ID" value="TYH34825.1"/>
    <property type="molecule type" value="Genomic_DNA"/>
</dbReference>
<evidence type="ECO:0000313" key="2">
    <source>
        <dbReference type="EMBL" id="TYH34825.1"/>
    </source>
</evidence>
<evidence type="ECO:0000256" key="1">
    <source>
        <dbReference type="SAM" id="SignalP"/>
    </source>
</evidence>
<sequence>MYLFLIPWSTLGSADAISFIVSLPKYCPWSVCWCSDGDEIETLVLCLPSWSYSTTMNLWPSFNITSSLPKVAVIARELTTRRLKSKPFIIFVLDGDAQSGLHFLRRNDTHFA</sequence>
<feature type="chain" id="PRO_5022911679" description="Copine C-terminal domain-containing protein" evidence="1">
    <location>
        <begin position="17"/>
        <end position="112"/>
    </location>
</feature>